<dbReference type="InterPro" id="IPR029063">
    <property type="entry name" value="SAM-dependent_MTases_sf"/>
</dbReference>
<feature type="domain" description="Type II methyltransferase M.TaqI-like" evidence="8">
    <location>
        <begin position="91"/>
        <end position="198"/>
    </location>
</feature>
<keyword evidence="3" id="KW-0808">Transferase</keyword>
<dbReference type="GO" id="GO:0009307">
    <property type="term" value="P:DNA restriction-modification system"/>
    <property type="evidence" value="ECO:0007669"/>
    <property type="project" value="UniProtKB-KW"/>
</dbReference>
<dbReference type="GO" id="GO:0032259">
    <property type="term" value="P:methylation"/>
    <property type="evidence" value="ECO:0007669"/>
    <property type="project" value="UniProtKB-KW"/>
</dbReference>
<dbReference type="GO" id="GO:0003677">
    <property type="term" value="F:DNA binding"/>
    <property type="evidence" value="ECO:0007669"/>
    <property type="project" value="UniProtKB-KW"/>
</dbReference>
<dbReference type="EC" id="2.1.1.72" evidence="1"/>
<evidence type="ECO:0000256" key="6">
    <source>
        <dbReference type="ARBA" id="ARBA00023125"/>
    </source>
</evidence>
<proteinExistence type="predicted"/>
<evidence type="ECO:0000256" key="5">
    <source>
        <dbReference type="ARBA" id="ARBA00022747"/>
    </source>
</evidence>
<dbReference type="Proteomes" id="UP001177769">
    <property type="component" value="Chromosome"/>
</dbReference>
<dbReference type="Pfam" id="PF07669">
    <property type="entry name" value="Eco57I"/>
    <property type="match status" value="1"/>
</dbReference>
<evidence type="ECO:0000256" key="3">
    <source>
        <dbReference type="ARBA" id="ARBA00022679"/>
    </source>
</evidence>
<evidence type="ECO:0000256" key="4">
    <source>
        <dbReference type="ARBA" id="ARBA00022691"/>
    </source>
</evidence>
<dbReference type="REBASE" id="723260">
    <property type="entry name" value="M.PspS29ORF20550P"/>
</dbReference>
<accession>A0AA95NCP4</accession>
<evidence type="ECO:0000259" key="9">
    <source>
        <dbReference type="Pfam" id="PF12950"/>
    </source>
</evidence>
<dbReference type="EMBL" id="CP116346">
    <property type="protein sequence ID" value="WIT11263.1"/>
    <property type="molecule type" value="Genomic_DNA"/>
</dbReference>
<dbReference type="Gene3D" id="3.40.50.150">
    <property type="entry name" value="Vaccinia Virus protein VP39"/>
    <property type="match status" value="1"/>
</dbReference>
<organism evidence="10 11">
    <name type="scientific">Paucibacter sediminis</name>
    <dbReference type="NCBI Taxonomy" id="3019553"/>
    <lineage>
        <taxon>Bacteria</taxon>
        <taxon>Pseudomonadati</taxon>
        <taxon>Pseudomonadota</taxon>
        <taxon>Betaproteobacteria</taxon>
        <taxon>Burkholderiales</taxon>
        <taxon>Sphaerotilaceae</taxon>
        <taxon>Roseateles</taxon>
    </lineage>
</organism>
<keyword evidence="5" id="KW-0680">Restriction system</keyword>
<feature type="domain" description="TaqI-like C-terminal specificity" evidence="9">
    <location>
        <begin position="364"/>
        <end position="466"/>
    </location>
</feature>
<evidence type="ECO:0000313" key="10">
    <source>
        <dbReference type="EMBL" id="WIT11263.1"/>
    </source>
</evidence>
<evidence type="ECO:0000259" key="8">
    <source>
        <dbReference type="Pfam" id="PF07669"/>
    </source>
</evidence>
<evidence type="ECO:0000256" key="7">
    <source>
        <dbReference type="ARBA" id="ARBA00047942"/>
    </source>
</evidence>
<dbReference type="SUPFAM" id="SSF53335">
    <property type="entry name" value="S-adenosyl-L-methionine-dependent methyltransferases"/>
    <property type="match status" value="1"/>
</dbReference>
<keyword evidence="6" id="KW-0238">DNA-binding</keyword>
<dbReference type="RefSeq" id="WP_285232343.1">
    <property type="nucleotide sequence ID" value="NZ_CP116346.1"/>
</dbReference>
<dbReference type="InterPro" id="IPR002052">
    <property type="entry name" value="DNA_methylase_N6_adenine_CS"/>
</dbReference>
<gene>
    <name evidence="10" type="ORF">PFX98_20550</name>
</gene>
<sequence length="527" mass="59316">MLDWVGYTSDKNLKSVRILEPSCGSGEFLLATIERLLKSCEKKVKAKELSGCIRAVELHKSSFDHATHSVKALLGRFGYSVKDQDELCASWLVHGDFLLTNLPGSFDIVIGNPPYVRQELIPAALLSEYKKRFTTLYDRADLYVLFIERSLELLSDNGQLCFICADRWMKNKYGQPLRQYVSQGFGLKAYMDMTHIDAFHSEVAAYPAITLIERAYTGPTFVAHAKSVEALPKLLFEADAVHAPDIRLARGVVQGSEPWLLDASDLLALVRRLEERFPTLEEDGCKVGIGVATGADKAFIGPMDELDVEPSRKLPLATTRDLDSGHVEWRGLGVVNPFEEDGSLASFKKYPKFAAYLMERQEQIAKRHVAKRDQARWYRTIDRITPSLAQCPKLLIPDIKGEALVAYEPGRLYPHHNLYYVVSDTWDLEALQAILLSDVARLFVATYSTKMRGGFLRFQAQYLRRIRIPAYLSLSVKDKKALISAARSLDKEKANAAAFKVYGISDDEAMLLREHFKKPDQEEKGGA</sequence>
<dbReference type="PROSITE" id="PS00092">
    <property type="entry name" value="N6_MTASE"/>
    <property type="match status" value="1"/>
</dbReference>
<dbReference type="KEGG" id="pais:PFX98_20550"/>
<evidence type="ECO:0000256" key="2">
    <source>
        <dbReference type="ARBA" id="ARBA00022603"/>
    </source>
</evidence>
<dbReference type="InterPro" id="IPR011639">
    <property type="entry name" value="MethylTrfase_TaqI-like_dom"/>
</dbReference>
<evidence type="ECO:0000313" key="11">
    <source>
        <dbReference type="Proteomes" id="UP001177769"/>
    </source>
</evidence>
<dbReference type="InterPro" id="IPR025931">
    <property type="entry name" value="TaqI_C"/>
</dbReference>
<dbReference type="GO" id="GO:0009007">
    <property type="term" value="F:site-specific DNA-methyltransferase (adenine-specific) activity"/>
    <property type="evidence" value="ECO:0007669"/>
    <property type="project" value="UniProtKB-EC"/>
</dbReference>
<evidence type="ECO:0000256" key="1">
    <source>
        <dbReference type="ARBA" id="ARBA00011900"/>
    </source>
</evidence>
<keyword evidence="11" id="KW-1185">Reference proteome</keyword>
<dbReference type="CDD" id="cd02440">
    <property type="entry name" value="AdoMet_MTases"/>
    <property type="match status" value="1"/>
</dbReference>
<dbReference type="PRINTS" id="PR00507">
    <property type="entry name" value="N12N6MTFRASE"/>
</dbReference>
<comment type="catalytic activity">
    <reaction evidence="7">
        <text>a 2'-deoxyadenosine in DNA + S-adenosyl-L-methionine = an N(6)-methyl-2'-deoxyadenosine in DNA + S-adenosyl-L-homocysteine + H(+)</text>
        <dbReference type="Rhea" id="RHEA:15197"/>
        <dbReference type="Rhea" id="RHEA-COMP:12418"/>
        <dbReference type="Rhea" id="RHEA-COMP:12419"/>
        <dbReference type="ChEBI" id="CHEBI:15378"/>
        <dbReference type="ChEBI" id="CHEBI:57856"/>
        <dbReference type="ChEBI" id="CHEBI:59789"/>
        <dbReference type="ChEBI" id="CHEBI:90615"/>
        <dbReference type="ChEBI" id="CHEBI:90616"/>
        <dbReference type="EC" id="2.1.1.72"/>
    </reaction>
</comment>
<keyword evidence="4" id="KW-0949">S-adenosyl-L-methionine</keyword>
<dbReference type="Pfam" id="PF12950">
    <property type="entry name" value="TaqI_C"/>
    <property type="match status" value="1"/>
</dbReference>
<protein>
    <recommendedName>
        <fullName evidence="1">site-specific DNA-methyltransferase (adenine-specific)</fullName>
        <ecNumber evidence="1">2.1.1.72</ecNumber>
    </recommendedName>
</protein>
<dbReference type="AlphaFoldDB" id="A0AA95NCP4"/>
<dbReference type="InterPro" id="IPR050953">
    <property type="entry name" value="N4_N6_ade-DNA_methylase"/>
</dbReference>
<dbReference type="PANTHER" id="PTHR33841:SF1">
    <property type="entry name" value="DNA METHYLTRANSFERASE A"/>
    <property type="match status" value="1"/>
</dbReference>
<dbReference type="PANTHER" id="PTHR33841">
    <property type="entry name" value="DNA METHYLTRANSFERASE YEEA-RELATED"/>
    <property type="match status" value="1"/>
</dbReference>
<reference evidence="10" key="1">
    <citation type="submission" date="2023-01" db="EMBL/GenBank/DDBJ databases">
        <title>Whole genome sequence of Paucibacter sp. S2-9 isolated from pond sediment.</title>
        <authorList>
            <person name="Jung J.Y."/>
        </authorList>
    </citation>
    <scope>NUCLEOTIDE SEQUENCE</scope>
    <source>
        <strain evidence="10">S2-9</strain>
    </source>
</reference>
<name>A0AA95NCP4_9BURK</name>
<keyword evidence="2 10" id="KW-0489">Methyltransferase</keyword>